<keyword evidence="4" id="KW-0378">Hydrolase</keyword>
<dbReference type="PANTHER" id="PTHR12544">
    <property type="entry name" value="GLUTAMINASE"/>
    <property type="match status" value="1"/>
</dbReference>
<dbReference type="GO" id="GO:0006543">
    <property type="term" value="P:L-glutamine catabolic process"/>
    <property type="evidence" value="ECO:0007669"/>
    <property type="project" value="TreeGrafter"/>
</dbReference>
<evidence type="ECO:0000256" key="1">
    <source>
        <dbReference type="ARBA" id="ARBA00011076"/>
    </source>
</evidence>
<dbReference type="PANTHER" id="PTHR12544:SF29">
    <property type="entry name" value="GLUTAMINASE"/>
    <property type="match status" value="1"/>
</dbReference>
<dbReference type="STRING" id="329046.A0A1Y2CL61"/>
<dbReference type="Gene3D" id="3.40.710.10">
    <property type="entry name" value="DD-peptidase/beta-lactamase superfamily"/>
    <property type="match status" value="1"/>
</dbReference>
<keyword evidence="7" id="KW-1185">Reference proteome</keyword>
<gene>
    <name evidence="6" type="ORF">BCR33DRAFT_848473</name>
</gene>
<comment type="catalytic activity">
    <reaction evidence="5">
        <text>L-glutamine + H2O = L-glutamate + NH4(+)</text>
        <dbReference type="Rhea" id="RHEA:15889"/>
        <dbReference type="ChEBI" id="CHEBI:15377"/>
        <dbReference type="ChEBI" id="CHEBI:28938"/>
        <dbReference type="ChEBI" id="CHEBI:29985"/>
        <dbReference type="ChEBI" id="CHEBI:58359"/>
        <dbReference type="EC" id="3.5.1.2"/>
    </reaction>
</comment>
<evidence type="ECO:0000256" key="5">
    <source>
        <dbReference type="ARBA" id="ARBA00049534"/>
    </source>
</evidence>
<dbReference type="HAMAP" id="MF_00313">
    <property type="entry name" value="Glutaminase"/>
    <property type="match status" value="1"/>
</dbReference>
<evidence type="ECO:0000256" key="4">
    <source>
        <dbReference type="ARBA" id="ARBA00022801"/>
    </source>
</evidence>
<evidence type="ECO:0000256" key="2">
    <source>
        <dbReference type="ARBA" id="ARBA00011881"/>
    </source>
</evidence>
<evidence type="ECO:0000256" key="3">
    <source>
        <dbReference type="ARBA" id="ARBA00012918"/>
    </source>
</evidence>
<dbReference type="FunFam" id="3.40.710.10:FF:000005">
    <property type="entry name" value="Glutaminase"/>
    <property type="match status" value="1"/>
</dbReference>
<accession>A0A1Y2CL61</accession>
<dbReference type="OrthoDB" id="2133865at2759"/>
<dbReference type="EMBL" id="MCGO01000013">
    <property type="protein sequence ID" value="ORY47769.1"/>
    <property type="molecule type" value="Genomic_DNA"/>
</dbReference>
<dbReference type="GO" id="GO:0004359">
    <property type="term" value="F:glutaminase activity"/>
    <property type="evidence" value="ECO:0007669"/>
    <property type="project" value="UniProtKB-EC"/>
</dbReference>
<organism evidence="6 7">
    <name type="scientific">Rhizoclosmatium globosum</name>
    <dbReference type="NCBI Taxonomy" id="329046"/>
    <lineage>
        <taxon>Eukaryota</taxon>
        <taxon>Fungi</taxon>
        <taxon>Fungi incertae sedis</taxon>
        <taxon>Chytridiomycota</taxon>
        <taxon>Chytridiomycota incertae sedis</taxon>
        <taxon>Chytridiomycetes</taxon>
        <taxon>Chytridiales</taxon>
        <taxon>Chytriomycetaceae</taxon>
        <taxon>Rhizoclosmatium</taxon>
    </lineage>
</organism>
<dbReference type="Pfam" id="PF04960">
    <property type="entry name" value="Glutaminase"/>
    <property type="match status" value="1"/>
</dbReference>
<dbReference type="InterPro" id="IPR015868">
    <property type="entry name" value="Glutaminase"/>
</dbReference>
<dbReference type="SUPFAM" id="SSF56601">
    <property type="entry name" value="beta-lactamase/transpeptidase-like"/>
    <property type="match status" value="1"/>
</dbReference>
<dbReference type="AlphaFoldDB" id="A0A1Y2CL61"/>
<comment type="similarity">
    <text evidence="1">Belongs to the glutaminase family.</text>
</comment>
<proteinExistence type="inferred from homology"/>
<dbReference type="Proteomes" id="UP000193642">
    <property type="component" value="Unassembled WGS sequence"/>
</dbReference>
<dbReference type="EC" id="3.5.1.2" evidence="3"/>
<protein>
    <recommendedName>
        <fullName evidence="3">glutaminase</fullName>
        <ecNumber evidence="3">3.5.1.2</ecNumber>
    </recommendedName>
</protein>
<dbReference type="GO" id="GO:0006537">
    <property type="term" value="P:glutamate biosynthetic process"/>
    <property type="evidence" value="ECO:0007669"/>
    <property type="project" value="TreeGrafter"/>
</dbReference>
<dbReference type="NCBIfam" id="TIGR03814">
    <property type="entry name" value="Gln_ase"/>
    <property type="match status" value="1"/>
</dbReference>
<evidence type="ECO:0000313" key="6">
    <source>
        <dbReference type="EMBL" id="ORY47769.1"/>
    </source>
</evidence>
<sequence length="499" mass="55559">MDRFERPRTECHYLNILRLCIHQLGHDASSVNVYGINQYSCNGSSRPENPFRQCPLKDSLSKVDNILSVFLPDNIHPTASEGSLGRKRDEKPHHTTFQKDASLFGIPVMHDIHDLQDSLILSGFLPDDPRFQEIFAIKPTTSPESPRLQKRVGHAEEVVTRALQGTLAIPDFQRFKQGVKEIFEQVREKELGGSVAKYIPQLASVDPNLFAVSFCSIDGQRFNLGDADVDFSIQSCSKPITYSIALEEQGAAKVHSHVGKEPSGQSFNHMSLLVKRKLPHNPMINAGAIMTSSLIQVGMPLYKRFGKVTEIWSELFGGKKVGFNNSVYLSEKDTADRNYALAYMMKEAGAFPENTNLYESLEFYFQCCSLEASTDKMAILAATYANGGICPITNTHVFDPSTVRNCISLMASCGMYDYSGEWNFQVGLPAKSGVGGAIWVVVPNVGGFCCYSPPVDELGNSTKGLEFFKMLSERYAFHMMEPQRLRGLKMDPTTRGEKE</sequence>
<evidence type="ECO:0000313" key="7">
    <source>
        <dbReference type="Proteomes" id="UP000193642"/>
    </source>
</evidence>
<comment type="subunit">
    <text evidence="2">Homotetramer.</text>
</comment>
<comment type="caution">
    <text evidence="6">The sequence shown here is derived from an EMBL/GenBank/DDBJ whole genome shotgun (WGS) entry which is preliminary data.</text>
</comment>
<reference evidence="6 7" key="1">
    <citation type="submission" date="2016-07" db="EMBL/GenBank/DDBJ databases">
        <title>Pervasive Adenine N6-methylation of Active Genes in Fungi.</title>
        <authorList>
            <consortium name="DOE Joint Genome Institute"/>
            <person name="Mondo S.J."/>
            <person name="Dannebaum R.O."/>
            <person name="Kuo R.C."/>
            <person name="Labutti K."/>
            <person name="Haridas S."/>
            <person name="Kuo A."/>
            <person name="Salamov A."/>
            <person name="Ahrendt S.R."/>
            <person name="Lipzen A."/>
            <person name="Sullivan W."/>
            <person name="Andreopoulos W.B."/>
            <person name="Clum A."/>
            <person name="Lindquist E."/>
            <person name="Daum C."/>
            <person name="Ramamoorthy G.K."/>
            <person name="Gryganskyi A."/>
            <person name="Culley D."/>
            <person name="Magnuson J.K."/>
            <person name="James T.Y."/>
            <person name="O'Malley M.A."/>
            <person name="Stajich J.E."/>
            <person name="Spatafora J.W."/>
            <person name="Visel A."/>
            <person name="Grigoriev I.V."/>
        </authorList>
    </citation>
    <scope>NUCLEOTIDE SEQUENCE [LARGE SCALE GENOMIC DNA]</scope>
    <source>
        <strain evidence="6 7">JEL800</strain>
    </source>
</reference>
<dbReference type="InterPro" id="IPR012338">
    <property type="entry name" value="Beta-lactam/transpept-like"/>
</dbReference>
<name>A0A1Y2CL61_9FUNG</name>